<evidence type="ECO:0000313" key="2">
    <source>
        <dbReference type="Proteomes" id="UP001595840"/>
    </source>
</evidence>
<evidence type="ECO:0000313" key="1">
    <source>
        <dbReference type="EMBL" id="MFC4362440.1"/>
    </source>
</evidence>
<comment type="caution">
    <text evidence="1">The sequence shown here is derived from an EMBL/GenBank/DDBJ whole genome shotgun (WGS) entry which is preliminary data.</text>
</comment>
<dbReference type="EMBL" id="JBHSCX010000006">
    <property type="protein sequence ID" value="MFC4362440.1"/>
    <property type="molecule type" value="Genomic_DNA"/>
</dbReference>
<dbReference type="Proteomes" id="UP001595840">
    <property type="component" value="Unassembled WGS sequence"/>
</dbReference>
<dbReference type="RefSeq" id="WP_290260519.1">
    <property type="nucleotide sequence ID" value="NZ_JAUFQG010000004.1"/>
</dbReference>
<proteinExistence type="predicted"/>
<evidence type="ECO:0008006" key="3">
    <source>
        <dbReference type="Google" id="ProtNLM"/>
    </source>
</evidence>
<gene>
    <name evidence="1" type="ORF">ACFOX3_09005</name>
</gene>
<name>A0ABV8V5A2_9GAMM</name>
<accession>A0ABV8V5A2</accession>
<keyword evidence="2" id="KW-1185">Reference proteome</keyword>
<protein>
    <recommendedName>
        <fullName evidence="3">Zf-HC2 domain-containing protein</fullName>
    </recommendedName>
</protein>
<dbReference type="Gene3D" id="1.10.10.1320">
    <property type="entry name" value="Anti-sigma factor, zinc-finger domain"/>
    <property type="match status" value="1"/>
</dbReference>
<reference evidence="2" key="1">
    <citation type="journal article" date="2019" name="Int. J. Syst. Evol. Microbiol.">
        <title>The Global Catalogue of Microorganisms (GCM) 10K type strain sequencing project: providing services to taxonomists for standard genome sequencing and annotation.</title>
        <authorList>
            <consortium name="The Broad Institute Genomics Platform"/>
            <consortium name="The Broad Institute Genome Sequencing Center for Infectious Disease"/>
            <person name="Wu L."/>
            <person name="Ma J."/>
        </authorList>
    </citation>
    <scope>NUCLEOTIDE SEQUENCE [LARGE SCALE GENOMIC DNA]</scope>
    <source>
        <strain evidence="2">CECT 8570</strain>
    </source>
</reference>
<organism evidence="1 2">
    <name type="scientific">Simiduia curdlanivorans</name>
    <dbReference type="NCBI Taxonomy" id="1492769"/>
    <lineage>
        <taxon>Bacteria</taxon>
        <taxon>Pseudomonadati</taxon>
        <taxon>Pseudomonadota</taxon>
        <taxon>Gammaproteobacteria</taxon>
        <taxon>Cellvibrionales</taxon>
        <taxon>Cellvibrionaceae</taxon>
        <taxon>Simiduia</taxon>
    </lineage>
</organism>
<dbReference type="InterPro" id="IPR041916">
    <property type="entry name" value="Anti_sigma_zinc_sf"/>
</dbReference>
<sequence length="84" mass="9768">MLTCKKIVEQSSEYREGNMTLSQRLSFKLHLYMCLRCRRYLKHFETTIAVASQCAKKSLPEVDAQQISNQCKQQSRSAEGHKKD</sequence>